<protein>
    <submittedName>
        <fullName evidence="2">Uncharacterized protein</fullName>
    </submittedName>
</protein>
<evidence type="ECO:0000313" key="2">
    <source>
        <dbReference type="EMBL" id="TEB26523.1"/>
    </source>
</evidence>
<dbReference type="AlphaFoldDB" id="A0A4Y7SXD1"/>
<proteinExistence type="predicted"/>
<reference evidence="2 3" key="1">
    <citation type="journal article" date="2019" name="Nat. Ecol. Evol.">
        <title>Megaphylogeny resolves global patterns of mushroom evolution.</title>
        <authorList>
            <person name="Varga T."/>
            <person name="Krizsan K."/>
            <person name="Foldi C."/>
            <person name="Dima B."/>
            <person name="Sanchez-Garcia M."/>
            <person name="Sanchez-Ramirez S."/>
            <person name="Szollosi G.J."/>
            <person name="Szarkandi J.G."/>
            <person name="Papp V."/>
            <person name="Albert L."/>
            <person name="Andreopoulos W."/>
            <person name="Angelini C."/>
            <person name="Antonin V."/>
            <person name="Barry K.W."/>
            <person name="Bougher N.L."/>
            <person name="Buchanan P."/>
            <person name="Buyck B."/>
            <person name="Bense V."/>
            <person name="Catcheside P."/>
            <person name="Chovatia M."/>
            <person name="Cooper J."/>
            <person name="Damon W."/>
            <person name="Desjardin D."/>
            <person name="Finy P."/>
            <person name="Geml J."/>
            <person name="Haridas S."/>
            <person name="Hughes K."/>
            <person name="Justo A."/>
            <person name="Karasinski D."/>
            <person name="Kautmanova I."/>
            <person name="Kiss B."/>
            <person name="Kocsube S."/>
            <person name="Kotiranta H."/>
            <person name="LaButti K.M."/>
            <person name="Lechner B.E."/>
            <person name="Liimatainen K."/>
            <person name="Lipzen A."/>
            <person name="Lukacs Z."/>
            <person name="Mihaltcheva S."/>
            <person name="Morgado L.N."/>
            <person name="Niskanen T."/>
            <person name="Noordeloos M.E."/>
            <person name="Ohm R.A."/>
            <person name="Ortiz-Santana B."/>
            <person name="Ovrebo C."/>
            <person name="Racz N."/>
            <person name="Riley R."/>
            <person name="Savchenko A."/>
            <person name="Shiryaev A."/>
            <person name="Soop K."/>
            <person name="Spirin V."/>
            <person name="Szebenyi C."/>
            <person name="Tomsovsky M."/>
            <person name="Tulloss R.E."/>
            <person name="Uehling J."/>
            <person name="Grigoriev I.V."/>
            <person name="Vagvolgyi C."/>
            <person name="Papp T."/>
            <person name="Martin F.M."/>
            <person name="Miettinen O."/>
            <person name="Hibbett D.S."/>
            <person name="Nagy L.G."/>
        </authorList>
    </citation>
    <scope>NUCLEOTIDE SEQUENCE [LARGE SCALE GENOMIC DNA]</scope>
    <source>
        <strain evidence="2 3">FP101781</strain>
    </source>
</reference>
<gene>
    <name evidence="2" type="ORF">FA13DRAFT_1042625</name>
</gene>
<keyword evidence="3" id="KW-1185">Reference proteome</keyword>
<dbReference type="EMBL" id="QPFP01000048">
    <property type="protein sequence ID" value="TEB26523.1"/>
    <property type="molecule type" value="Genomic_DNA"/>
</dbReference>
<feature type="compositionally biased region" description="Polar residues" evidence="1">
    <location>
        <begin position="249"/>
        <end position="260"/>
    </location>
</feature>
<comment type="caution">
    <text evidence="2">The sequence shown here is derived from an EMBL/GenBank/DDBJ whole genome shotgun (WGS) entry which is preliminary data.</text>
</comment>
<evidence type="ECO:0000313" key="3">
    <source>
        <dbReference type="Proteomes" id="UP000298030"/>
    </source>
</evidence>
<evidence type="ECO:0000256" key="1">
    <source>
        <dbReference type="SAM" id="MobiDB-lite"/>
    </source>
</evidence>
<accession>A0A4Y7SXD1</accession>
<sequence length="260" mass="28417">MSVQWRGSSTRQSGCVVVVEEEKGMGVWCSWLCSASLFSFSIAFRQLTRLPRKLGKPIESASTSCLSIQRSLPHSLTNAPLALIVDPLGVAGPFSPAPLCDVFCLDVTRILQKVTRKDPPECLLASPSSASPTVVYGYVKPMAPEVSTSDLPYSIEGPLAAYQVKNLSQPQFEVRERGFAATLEDVRYSVAPSPRAPPLAFMTPTRHGLWLDIAPRDGHRRPHPQRRSDASKTRPSNENTVGRRGIDGSTWTHGICTTQT</sequence>
<organism evidence="2 3">
    <name type="scientific">Coprinellus micaceus</name>
    <name type="common">Glistening ink-cap mushroom</name>
    <name type="synonym">Coprinus micaceus</name>
    <dbReference type="NCBI Taxonomy" id="71717"/>
    <lineage>
        <taxon>Eukaryota</taxon>
        <taxon>Fungi</taxon>
        <taxon>Dikarya</taxon>
        <taxon>Basidiomycota</taxon>
        <taxon>Agaricomycotina</taxon>
        <taxon>Agaricomycetes</taxon>
        <taxon>Agaricomycetidae</taxon>
        <taxon>Agaricales</taxon>
        <taxon>Agaricineae</taxon>
        <taxon>Psathyrellaceae</taxon>
        <taxon>Coprinellus</taxon>
    </lineage>
</organism>
<name>A0A4Y7SXD1_COPMI</name>
<feature type="region of interest" description="Disordered" evidence="1">
    <location>
        <begin position="214"/>
        <end position="260"/>
    </location>
</feature>
<dbReference type="Proteomes" id="UP000298030">
    <property type="component" value="Unassembled WGS sequence"/>
</dbReference>